<feature type="region of interest" description="Disordered" evidence="12">
    <location>
        <begin position="377"/>
        <end position="396"/>
    </location>
</feature>
<keyword evidence="8" id="KW-0333">Golgi apparatus</keyword>
<reference evidence="15 16" key="1">
    <citation type="submission" date="2015-07" db="EMBL/GenBank/DDBJ databases">
        <authorList>
            <person name="Cajimat M.N.B."/>
            <person name="Milazzo M.L."/>
            <person name="Fulhorst C.F."/>
        </authorList>
    </citation>
    <scope>NUCLEOTIDE SEQUENCE [LARGE SCALE GENOMIC DNA]</scope>
    <source>
        <strain evidence="15">Single colony</strain>
    </source>
</reference>
<feature type="signal peptide" evidence="14">
    <location>
        <begin position="1"/>
        <end position="21"/>
    </location>
</feature>
<keyword evidence="14" id="KW-0732">Signal</keyword>
<comment type="subcellular location">
    <subcellularLocation>
        <location evidence="2">Cytoplasmic vesicle</location>
        <location evidence="2">COPI-coated vesicle membrane</location>
        <topology evidence="2">Peripheral membrane protein</topology>
        <orientation evidence="2">Cytoplasmic side</orientation>
    </subcellularLocation>
    <subcellularLocation>
        <location evidence="1">Golgi apparatus membrane</location>
        <topology evidence="1">Peripheral membrane protein</topology>
        <orientation evidence="1">Cytoplasmic side</orientation>
    </subcellularLocation>
</comment>
<keyword evidence="4" id="KW-0813">Transport</keyword>
<keyword evidence="13" id="KW-0812">Transmembrane</keyword>
<dbReference type="InterPro" id="IPR011990">
    <property type="entry name" value="TPR-like_helical_dom_sf"/>
</dbReference>
<name>A0A0K3CBP0_RHOTO</name>
<evidence type="ECO:0000256" key="11">
    <source>
        <dbReference type="PROSITE-ProRule" id="PRU00339"/>
    </source>
</evidence>
<evidence type="ECO:0000256" key="4">
    <source>
        <dbReference type="ARBA" id="ARBA00022448"/>
    </source>
</evidence>
<keyword evidence="10" id="KW-0968">Cytoplasmic vesicle</keyword>
<dbReference type="Proteomes" id="UP000199069">
    <property type="component" value="Unassembled WGS sequence"/>
</dbReference>
<sequence>MIAVPLWLTRLLAWILHLAGAQTLAGFLDIYHQENRSEESLITEAVILCLVLYGIALFKFLEKPAGRRVAYSLVSTWLRFKIFATRLVKRLTSCASMEILLVDLARKVGDCAVRIARKLRCNSSTILRFRLAQQLDKMETLCIAIRTAERVRDRALDNVGRIRRSSSLESYPTELLQGAYMATAAPLQTSWQGFTRLSPLEMLLLIGCIDMAKSAVTCGASFDSYDHGLTPREEKCLTRLLTYIRNDLAKRVGLDPGFRVAQADERLILLHLAIVVAWSFDILSGRTVTAFTVLCYSWILINASPRHDLHNNLNGVALFESIRDLRMSPFRFVRYDNLGIATFESFQAVEQLGKLETQLFEFIIEAVKARRDLKDKFSSSKASRPPETGSRARRSERGGRVLEMVRIDEEESVLLRGDAASQLVLLEQQLPHSFAQTAALTPITALAHYLQGETESAVGDLEELLADLGDQGLEEAEETEGRFVRGVIGTVWVLEGEERREEGIEILREAVELGKDQEWCVQALLCVEAACGLLVARSNLATGPANKYQDAYYVFDEIKGMQGGRGEGVLAGVAVAQAALGRWEEARDATNEALEMNPTHPTSLANSAALALHTGKTAAAADEIIAQLRAADASHPLVADLEAKSSLFDDAASRFAPAVTA</sequence>
<evidence type="ECO:0000256" key="8">
    <source>
        <dbReference type="ARBA" id="ARBA00023034"/>
    </source>
</evidence>
<evidence type="ECO:0000256" key="13">
    <source>
        <dbReference type="SAM" id="Phobius"/>
    </source>
</evidence>
<keyword evidence="7" id="KW-0653">Protein transport</keyword>
<dbReference type="Pfam" id="PF04733">
    <property type="entry name" value="Coatomer_E"/>
    <property type="match status" value="1"/>
</dbReference>
<protein>
    <submittedName>
        <fullName evidence="15">BY PROTMAP: gi|342321061|gb|EGU12999.1| Proteophosphoglycan ppg4 [Rhodotorula glutinis ATCC 204091]</fullName>
    </submittedName>
</protein>
<keyword evidence="9 13" id="KW-0472">Membrane</keyword>
<comment type="similarity">
    <text evidence="3">Belongs to the COPE family.</text>
</comment>
<evidence type="ECO:0000256" key="2">
    <source>
        <dbReference type="ARBA" id="ARBA00004347"/>
    </source>
</evidence>
<dbReference type="EMBL" id="CWKI01000005">
    <property type="protein sequence ID" value="CTR07174.1"/>
    <property type="molecule type" value="Genomic_DNA"/>
</dbReference>
<dbReference type="InterPro" id="IPR006822">
    <property type="entry name" value="Coatomer_esu"/>
</dbReference>
<evidence type="ECO:0000256" key="7">
    <source>
        <dbReference type="ARBA" id="ARBA00022927"/>
    </source>
</evidence>
<dbReference type="InterPro" id="IPR019734">
    <property type="entry name" value="TPR_rpt"/>
</dbReference>
<dbReference type="GO" id="GO:0006888">
    <property type="term" value="P:endoplasmic reticulum to Golgi vesicle-mediated transport"/>
    <property type="evidence" value="ECO:0007669"/>
    <property type="project" value="TreeGrafter"/>
</dbReference>
<evidence type="ECO:0000313" key="16">
    <source>
        <dbReference type="Proteomes" id="UP000199069"/>
    </source>
</evidence>
<proteinExistence type="inferred from homology"/>
<organism evidence="15 16">
    <name type="scientific">Rhodotorula toruloides</name>
    <name type="common">Yeast</name>
    <name type="synonym">Rhodosporidium toruloides</name>
    <dbReference type="NCBI Taxonomy" id="5286"/>
    <lineage>
        <taxon>Eukaryota</taxon>
        <taxon>Fungi</taxon>
        <taxon>Dikarya</taxon>
        <taxon>Basidiomycota</taxon>
        <taxon>Pucciniomycotina</taxon>
        <taxon>Microbotryomycetes</taxon>
        <taxon>Sporidiobolales</taxon>
        <taxon>Sporidiobolaceae</taxon>
        <taxon>Rhodotorula</taxon>
    </lineage>
</organism>
<dbReference type="GO" id="GO:0006890">
    <property type="term" value="P:retrograde vesicle-mediated transport, Golgi to endoplasmic reticulum"/>
    <property type="evidence" value="ECO:0007669"/>
    <property type="project" value="InterPro"/>
</dbReference>
<keyword evidence="16" id="KW-1185">Reference proteome</keyword>
<evidence type="ECO:0000256" key="1">
    <source>
        <dbReference type="ARBA" id="ARBA00004255"/>
    </source>
</evidence>
<dbReference type="PANTHER" id="PTHR10805:SF0">
    <property type="entry name" value="COATOMER SUBUNIT EPSILON"/>
    <property type="match status" value="1"/>
</dbReference>
<dbReference type="GO" id="GO:0015031">
    <property type="term" value="P:protein transport"/>
    <property type="evidence" value="ECO:0007669"/>
    <property type="project" value="UniProtKB-KW"/>
</dbReference>
<dbReference type="GO" id="GO:0006891">
    <property type="term" value="P:intra-Golgi vesicle-mediated transport"/>
    <property type="evidence" value="ECO:0007669"/>
    <property type="project" value="TreeGrafter"/>
</dbReference>
<feature type="repeat" description="TPR" evidence="11">
    <location>
        <begin position="567"/>
        <end position="600"/>
    </location>
</feature>
<dbReference type="STRING" id="5286.A0A0K3CBP0"/>
<dbReference type="SUPFAM" id="SSF48452">
    <property type="entry name" value="TPR-like"/>
    <property type="match status" value="1"/>
</dbReference>
<feature type="chain" id="PRO_5005495297" evidence="14">
    <location>
        <begin position="22"/>
        <end position="661"/>
    </location>
</feature>
<evidence type="ECO:0000256" key="14">
    <source>
        <dbReference type="SAM" id="SignalP"/>
    </source>
</evidence>
<evidence type="ECO:0000256" key="6">
    <source>
        <dbReference type="ARBA" id="ARBA00022892"/>
    </source>
</evidence>
<feature type="transmembrane region" description="Helical" evidence="13">
    <location>
        <begin position="45"/>
        <end position="61"/>
    </location>
</feature>
<dbReference type="GO" id="GO:0000139">
    <property type="term" value="C:Golgi membrane"/>
    <property type="evidence" value="ECO:0007669"/>
    <property type="project" value="UniProtKB-SubCell"/>
</dbReference>
<dbReference type="PANTHER" id="PTHR10805">
    <property type="entry name" value="COATOMER SUBUNIT EPSILON"/>
    <property type="match status" value="1"/>
</dbReference>
<evidence type="ECO:0000256" key="9">
    <source>
        <dbReference type="ARBA" id="ARBA00023136"/>
    </source>
</evidence>
<keyword evidence="11" id="KW-0802">TPR repeat</keyword>
<dbReference type="Gene3D" id="1.25.40.10">
    <property type="entry name" value="Tetratricopeptide repeat domain"/>
    <property type="match status" value="1"/>
</dbReference>
<evidence type="ECO:0000256" key="12">
    <source>
        <dbReference type="SAM" id="MobiDB-lite"/>
    </source>
</evidence>
<keyword evidence="13" id="KW-1133">Transmembrane helix</keyword>
<accession>A0A0K3CBP0</accession>
<keyword evidence="6" id="KW-0931">ER-Golgi transport</keyword>
<gene>
    <name evidence="15" type="primary">FGENESH: predicted gene_5.580</name>
    <name evidence="15" type="ORF">BN2166_0030350</name>
</gene>
<evidence type="ECO:0000256" key="3">
    <source>
        <dbReference type="ARBA" id="ARBA00008827"/>
    </source>
</evidence>
<evidence type="ECO:0000256" key="10">
    <source>
        <dbReference type="ARBA" id="ARBA00023329"/>
    </source>
</evidence>
<dbReference type="GO" id="GO:0030126">
    <property type="term" value="C:COPI vesicle coat"/>
    <property type="evidence" value="ECO:0007669"/>
    <property type="project" value="TreeGrafter"/>
</dbReference>
<evidence type="ECO:0000256" key="5">
    <source>
        <dbReference type="ARBA" id="ARBA00022490"/>
    </source>
</evidence>
<keyword evidence="5" id="KW-0963">Cytoplasm</keyword>
<dbReference type="GO" id="GO:0005198">
    <property type="term" value="F:structural molecule activity"/>
    <property type="evidence" value="ECO:0007669"/>
    <property type="project" value="InterPro"/>
</dbReference>
<dbReference type="PROSITE" id="PS50005">
    <property type="entry name" value="TPR"/>
    <property type="match status" value="1"/>
</dbReference>
<dbReference type="AlphaFoldDB" id="A0A0K3CBP0"/>
<evidence type="ECO:0000313" key="15">
    <source>
        <dbReference type="EMBL" id="CTR07174.1"/>
    </source>
</evidence>